<protein>
    <submittedName>
        <fullName evidence="6">ComEA family DNA-binding protein</fullName>
    </submittedName>
</protein>
<dbReference type="Proteomes" id="UP000265828">
    <property type="component" value="Unassembled WGS sequence"/>
</dbReference>
<dbReference type="AlphaFoldDB" id="A0A395X9N5"/>
<keyword evidence="6" id="KW-0238">DNA-binding</keyword>
<evidence type="ECO:0000313" key="5">
    <source>
        <dbReference type="EMBL" id="RGR49642.1"/>
    </source>
</evidence>
<feature type="domain" description="Helix-hairpin-helix DNA-binding motif class 1" evidence="2">
    <location>
        <begin position="175"/>
        <end position="194"/>
    </location>
</feature>
<dbReference type="Pfam" id="PF10531">
    <property type="entry name" value="SLBB"/>
    <property type="match status" value="1"/>
</dbReference>
<dbReference type="GO" id="GO:0015627">
    <property type="term" value="C:type II protein secretion system complex"/>
    <property type="evidence" value="ECO:0007669"/>
    <property type="project" value="TreeGrafter"/>
</dbReference>
<feature type="chain" id="PRO_5044587937" evidence="1">
    <location>
        <begin position="23"/>
        <end position="228"/>
    </location>
</feature>
<dbReference type="GO" id="GO:0006281">
    <property type="term" value="P:DNA repair"/>
    <property type="evidence" value="ECO:0007669"/>
    <property type="project" value="InterPro"/>
</dbReference>
<dbReference type="GO" id="GO:0015628">
    <property type="term" value="P:protein secretion by the type II secretion system"/>
    <property type="evidence" value="ECO:0007669"/>
    <property type="project" value="TreeGrafter"/>
</dbReference>
<evidence type="ECO:0000313" key="13">
    <source>
        <dbReference type="Proteomes" id="UP000285897"/>
    </source>
</evidence>
<dbReference type="PROSITE" id="PS51257">
    <property type="entry name" value="PROKAR_LIPOPROTEIN"/>
    <property type="match status" value="1"/>
</dbReference>
<dbReference type="Pfam" id="PF12836">
    <property type="entry name" value="HHH_3"/>
    <property type="match status" value="1"/>
</dbReference>
<dbReference type="InterPro" id="IPR004509">
    <property type="entry name" value="Competence_ComEA_HhH"/>
</dbReference>
<evidence type="ECO:0000313" key="9">
    <source>
        <dbReference type="Proteomes" id="UP000261222"/>
    </source>
</evidence>
<reference evidence="9 10" key="1">
    <citation type="submission" date="2018-08" db="EMBL/GenBank/DDBJ databases">
        <title>A genome reference for cultivated species of the human gut microbiota.</title>
        <authorList>
            <person name="Zou Y."/>
            <person name="Xue W."/>
            <person name="Luo G."/>
        </authorList>
    </citation>
    <scope>NUCLEOTIDE SEQUENCE [LARGE SCALE GENOMIC DNA]</scope>
    <source>
        <strain evidence="6 10">AF14-23</strain>
        <strain evidence="5 12">AF25-21</strain>
        <strain evidence="4 11">AF29-2BH</strain>
        <strain evidence="7 13">AF37-6AC</strain>
        <strain evidence="3 9">OM06-11AA</strain>
    </source>
</reference>
<dbReference type="EMBL" id="QSUB01000003">
    <property type="protein sequence ID" value="RGN04885.1"/>
    <property type="molecule type" value="Genomic_DNA"/>
</dbReference>
<feature type="signal peptide" evidence="1">
    <location>
        <begin position="1"/>
        <end position="22"/>
    </location>
</feature>
<accession>A0A395X9N5</accession>
<evidence type="ECO:0000256" key="1">
    <source>
        <dbReference type="SAM" id="SignalP"/>
    </source>
</evidence>
<dbReference type="RefSeq" id="WP_005425502.1">
    <property type="nucleotide sequence ID" value="NZ_CP176627.1"/>
</dbReference>
<dbReference type="SUPFAM" id="SSF47781">
    <property type="entry name" value="RuvA domain 2-like"/>
    <property type="match status" value="1"/>
</dbReference>
<dbReference type="Proteomes" id="UP000285839">
    <property type="component" value="Unassembled WGS sequence"/>
</dbReference>
<name>A0A395X9N5_9FIRM</name>
<dbReference type="GeneID" id="79803007"/>
<evidence type="ECO:0000313" key="7">
    <source>
        <dbReference type="EMBL" id="RHL47361.1"/>
    </source>
</evidence>
<dbReference type="PANTHER" id="PTHR21180:SF32">
    <property type="entry name" value="ENDONUCLEASE_EXONUCLEASE_PHOSPHATASE FAMILY DOMAIN-CONTAINING PROTEIN 1"/>
    <property type="match status" value="1"/>
</dbReference>
<dbReference type="EMBL" id="RCXQ01000003">
    <property type="protein sequence ID" value="RYT67810.1"/>
    <property type="molecule type" value="Genomic_DNA"/>
</dbReference>
<gene>
    <name evidence="7" type="ORF">DW021_09890</name>
    <name evidence="6" type="ORF">DWW07_09415</name>
    <name evidence="5" type="ORF">DWY46_07585</name>
    <name evidence="4" type="ORF">DWZ12_03590</name>
    <name evidence="3" type="ORF">DXB81_08660</name>
    <name evidence="8" type="ORF">EAI82_04615</name>
</gene>
<evidence type="ECO:0000313" key="4">
    <source>
        <dbReference type="EMBL" id="RGQ06857.1"/>
    </source>
</evidence>
<dbReference type="Gene3D" id="3.10.560.10">
    <property type="entry name" value="Outer membrane lipoprotein wza domain like"/>
    <property type="match status" value="1"/>
</dbReference>
<evidence type="ECO:0000313" key="12">
    <source>
        <dbReference type="Proteomes" id="UP000285839"/>
    </source>
</evidence>
<comment type="caution">
    <text evidence="6">The sequence shown here is derived from an EMBL/GenBank/DDBJ whole genome shotgun (WGS) entry which is preliminary data.</text>
</comment>
<dbReference type="PANTHER" id="PTHR21180">
    <property type="entry name" value="ENDONUCLEASE/EXONUCLEASE/PHOSPHATASE FAMILY DOMAIN-CONTAINING PROTEIN 1"/>
    <property type="match status" value="1"/>
</dbReference>
<dbReference type="InterPro" id="IPR003583">
    <property type="entry name" value="Hlx-hairpin-Hlx_DNA-bd_motif"/>
</dbReference>
<reference evidence="8 14" key="2">
    <citation type="journal article" date="2019" name="Science, e1252229">
        <title>Invertible promoters mediate bacterial phase variation, antibiotic resistance, and host adaptation in the gut.</title>
        <authorList>
            <person name="Jiang X."/>
            <person name="Hall A.B."/>
            <person name="Arthur T.D."/>
            <person name="Plichta D.R."/>
            <person name="Covington C.T."/>
            <person name="Poyet M."/>
            <person name="Crothers J."/>
            <person name="Moses P.L."/>
            <person name="Tolonen A.C."/>
            <person name="Vlamakis H."/>
            <person name="Alm E.J."/>
            <person name="Xavier R.J."/>
        </authorList>
    </citation>
    <scope>NUCLEOTIDE SEQUENCE [LARGE SCALE GENOMIC DNA]</scope>
    <source>
        <strain evidence="8">Af_0058</strain>
        <strain evidence="14">af_0058</strain>
    </source>
</reference>
<keyword evidence="1" id="KW-0732">Signal</keyword>
<dbReference type="EMBL" id="QROS01000006">
    <property type="protein sequence ID" value="RHL47361.1"/>
    <property type="molecule type" value="Genomic_DNA"/>
</dbReference>
<feature type="domain" description="Helix-hairpin-helix DNA-binding motif class 1" evidence="2">
    <location>
        <begin position="205"/>
        <end position="224"/>
    </location>
</feature>
<evidence type="ECO:0000313" key="14">
    <source>
        <dbReference type="Proteomes" id="UP000293506"/>
    </source>
</evidence>
<proteinExistence type="predicted"/>
<sequence>MKVNFYSLILSIFFLAGLSGMSGCQKNKTEIMLDGQDTVSESETQDDTQAGNDATEDLAEAKISAEAELSEMPVETEPEMIFVDVCGAVMNPGVYELDGSSRVFQAIEAAGGFLPEAAASAVNQAQPVSDGQQIYVPTQEEAEEGALPAAIQPADPGSETTDANGVVNINTADASALKSLSGIGDAKAQAILTYREEHGFFSSIEEIMQVPGIKESTFSAIKDKIAVK</sequence>
<organism evidence="6 10">
    <name type="scientific">Blautia obeum</name>
    <dbReference type="NCBI Taxonomy" id="40520"/>
    <lineage>
        <taxon>Bacteria</taxon>
        <taxon>Bacillati</taxon>
        <taxon>Bacillota</taxon>
        <taxon>Clostridia</taxon>
        <taxon>Lachnospirales</taxon>
        <taxon>Lachnospiraceae</taxon>
        <taxon>Blautia</taxon>
    </lineage>
</organism>
<dbReference type="Proteomes" id="UP000293506">
    <property type="component" value="Unassembled WGS sequence"/>
</dbReference>
<dbReference type="NCBIfam" id="TIGR00426">
    <property type="entry name" value="competence protein ComEA helix-hairpin-helix repeat region"/>
    <property type="match status" value="1"/>
</dbReference>
<dbReference type="Proteomes" id="UP000283585">
    <property type="component" value="Unassembled WGS sequence"/>
</dbReference>
<evidence type="ECO:0000313" key="8">
    <source>
        <dbReference type="EMBL" id="RYT67810.1"/>
    </source>
</evidence>
<dbReference type="EMBL" id="QRSS01000003">
    <property type="protein sequence ID" value="RGQ06857.1"/>
    <property type="molecule type" value="Genomic_DNA"/>
</dbReference>
<evidence type="ECO:0000313" key="11">
    <source>
        <dbReference type="Proteomes" id="UP000283585"/>
    </source>
</evidence>
<dbReference type="InterPro" id="IPR019554">
    <property type="entry name" value="Soluble_ligand-bd"/>
</dbReference>
<evidence type="ECO:0000313" key="3">
    <source>
        <dbReference type="EMBL" id="RGN04885.1"/>
    </source>
</evidence>
<dbReference type="EMBL" id="QRZI01000005">
    <property type="protein sequence ID" value="RGV64398.1"/>
    <property type="molecule type" value="Genomic_DNA"/>
</dbReference>
<dbReference type="InterPro" id="IPR010994">
    <property type="entry name" value="RuvA_2-like"/>
</dbReference>
<evidence type="ECO:0000313" key="10">
    <source>
        <dbReference type="Proteomes" id="UP000265828"/>
    </source>
</evidence>
<evidence type="ECO:0000313" key="6">
    <source>
        <dbReference type="EMBL" id="RGV64398.1"/>
    </source>
</evidence>
<dbReference type="SMART" id="SM00278">
    <property type="entry name" value="HhH1"/>
    <property type="match status" value="2"/>
</dbReference>
<dbReference type="EMBL" id="QRUH01000004">
    <property type="protein sequence ID" value="RGR49642.1"/>
    <property type="molecule type" value="Genomic_DNA"/>
</dbReference>
<dbReference type="Gene3D" id="1.10.150.280">
    <property type="entry name" value="AF1531-like domain"/>
    <property type="match status" value="1"/>
</dbReference>
<dbReference type="InterPro" id="IPR051675">
    <property type="entry name" value="Endo/Exo/Phosphatase_dom_1"/>
</dbReference>
<dbReference type="Proteomes" id="UP000285897">
    <property type="component" value="Unassembled WGS sequence"/>
</dbReference>
<dbReference type="GO" id="GO:0003677">
    <property type="term" value="F:DNA binding"/>
    <property type="evidence" value="ECO:0007669"/>
    <property type="project" value="UniProtKB-KW"/>
</dbReference>
<evidence type="ECO:0000259" key="2">
    <source>
        <dbReference type="SMART" id="SM00278"/>
    </source>
</evidence>
<dbReference type="Proteomes" id="UP000261222">
    <property type="component" value="Unassembled WGS sequence"/>
</dbReference>